<reference evidence="3 4" key="1">
    <citation type="submission" date="2024-04" db="EMBL/GenBank/DDBJ databases">
        <title>The reference genome of an endangered Asteraceae, Deinandra increscens subsp. villosa, native to the Central Coast of California.</title>
        <authorList>
            <person name="Guilliams M."/>
            <person name="Hasenstab-Lehman K."/>
            <person name="Meyer R."/>
            <person name="Mcevoy S."/>
        </authorList>
    </citation>
    <scope>NUCLEOTIDE SEQUENCE [LARGE SCALE GENOMIC DNA]</scope>
    <source>
        <tissue evidence="3">Leaf</tissue>
    </source>
</reference>
<sequence length="440" mass="50437">MTTWKLMLLLTMVLTRTRTEQDSSLPEVQLAAYGTQRANRRRKTNSGTTTNTEQPADSLADQNVEKHAQHVEELTEPSVVEVVAPPKRRGPSLNKKTTLNLPKGSKINLTMDKDTKRFVGTTATHFSTECGIIIRSCCPMDFHKWDLLPDEVQKTMYEKLEEKFTLLRKDVVFMEYVNNQLHTQWKRTRGILSAHWKKNGGSADPRKARSMMKSDCKSEEDWNHLCDYWEMEKTQKYSQQMEINRGKLLNPSRGGSRSIANHVFQLTNPETQMPPSPLEMYYRLHYKADKQGWLNDQSRIDYENIVKKKETDMARLKSEGTICTTAIEHEIEKQAIKSVCGKEKTLKSAWEFGVGPVLKKKDKLMKMVAESSKDNSTEDDEDVRKKLQVLENENSLLKKFLKSKYPDFDITNPHVGSSSAGSEGVDRDSGEDEMDDENST</sequence>
<dbReference type="PANTHER" id="PTHR33499:SF38">
    <property type="match status" value="1"/>
</dbReference>
<feature type="compositionally biased region" description="Acidic residues" evidence="1">
    <location>
        <begin position="429"/>
        <end position="440"/>
    </location>
</feature>
<dbReference type="InterPro" id="IPR004252">
    <property type="entry name" value="Probable_transposase_24"/>
</dbReference>
<dbReference type="EMBL" id="JBCNJP010000025">
    <property type="protein sequence ID" value="KAK9053684.1"/>
    <property type="molecule type" value="Genomic_DNA"/>
</dbReference>
<dbReference type="Pfam" id="PF03004">
    <property type="entry name" value="Transposase_24"/>
    <property type="match status" value="1"/>
</dbReference>
<evidence type="ECO:0000313" key="4">
    <source>
        <dbReference type="Proteomes" id="UP001408789"/>
    </source>
</evidence>
<dbReference type="AlphaFoldDB" id="A0AAP0GML0"/>
<protein>
    <recommendedName>
        <fullName evidence="5">Transposase, Ptta/En/Spm, plant</fullName>
    </recommendedName>
</protein>
<feature type="compositionally biased region" description="Polar residues" evidence="1">
    <location>
        <begin position="45"/>
        <end position="55"/>
    </location>
</feature>
<feature type="chain" id="PRO_5042964715" description="Transposase, Ptta/En/Spm, plant" evidence="2">
    <location>
        <begin position="20"/>
        <end position="440"/>
    </location>
</feature>
<name>A0AAP0GML0_9ASTR</name>
<keyword evidence="2" id="KW-0732">Signal</keyword>
<dbReference type="PANTHER" id="PTHR33499">
    <property type="entry name" value="OS12G0282400 PROTEIN-RELATED"/>
    <property type="match status" value="1"/>
</dbReference>
<comment type="caution">
    <text evidence="3">The sequence shown here is derived from an EMBL/GenBank/DDBJ whole genome shotgun (WGS) entry which is preliminary data.</text>
</comment>
<evidence type="ECO:0000313" key="3">
    <source>
        <dbReference type="EMBL" id="KAK9053684.1"/>
    </source>
</evidence>
<dbReference type="Proteomes" id="UP001408789">
    <property type="component" value="Unassembled WGS sequence"/>
</dbReference>
<organism evidence="3 4">
    <name type="scientific">Deinandra increscens subsp. villosa</name>
    <dbReference type="NCBI Taxonomy" id="3103831"/>
    <lineage>
        <taxon>Eukaryota</taxon>
        <taxon>Viridiplantae</taxon>
        <taxon>Streptophyta</taxon>
        <taxon>Embryophyta</taxon>
        <taxon>Tracheophyta</taxon>
        <taxon>Spermatophyta</taxon>
        <taxon>Magnoliopsida</taxon>
        <taxon>eudicotyledons</taxon>
        <taxon>Gunneridae</taxon>
        <taxon>Pentapetalae</taxon>
        <taxon>asterids</taxon>
        <taxon>campanulids</taxon>
        <taxon>Asterales</taxon>
        <taxon>Asteraceae</taxon>
        <taxon>Asteroideae</taxon>
        <taxon>Heliantheae alliance</taxon>
        <taxon>Madieae</taxon>
        <taxon>Madiinae</taxon>
        <taxon>Deinandra</taxon>
    </lineage>
</organism>
<feature type="region of interest" description="Disordered" evidence="1">
    <location>
        <begin position="406"/>
        <end position="440"/>
    </location>
</feature>
<feature type="region of interest" description="Disordered" evidence="1">
    <location>
        <begin position="18"/>
        <end position="61"/>
    </location>
</feature>
<evidence type="ECO:0008006" key="5">
    <source>
        <dbReference type="Google" id="ProtNLM"/>
    </source>
</evidence>
<proteinExistence type="predicted"/>
<evidence type="ECO:0000256" key="1">
    <source>
        <dbReference type="SAM" id="MobiDB-lite"/>
    </source>
</evidence>
<keyword evidence="4" id="KW-1185">Reference proteome</keyword>
<feature type="region of interest" description="Disordered" evidence="1">
    <location>
        <begin position="86"/>
        <end position="105"/>
    </location>
</feature>
<feature type="signal peptide" evidence="2">
    <location>
        <begin position="1"/>
        <end position="19"/>
    </location>
</feature>
<evidence type="ECO:0000256" key="2">
    <source>
        <dbReference type="SAM" id="SignalP"/>
    </source>
</evidence>
<accession>A0AAP0GML0</accession>
<gene>
    <name evidence="3" type="ORF">SSX86_024758</name>
</gene>